<dbReference type="AlphaFoldDB" id="A0A218WBE5"/>
<evidence type="ECO:0000313" key="3">
    <source>
        <dbReference type="Proteomes" id="UP000197138"/>
    </source>
</evidence>
<reference evidence="1" key="2">
    <citation type="submission" date="2017-06" db="EMBL/GenBank/DDBJ databases">
        <title>The pomegranate genome and the genomics of punicalagin biosynthesis.</title>
        <authorList>
            <person name="Xu C."/>
        </authorList>
    </citation>
    <scope>NUCLEOTIDE SEQUENCE [LARGE SCALE GENOMIC DNA]</scope>
    <source>
        <tissue evidence="1">Fresh leaf</tissue>
    </source>
</reference>
<dbReference type="Proteomes" id="UP000233551">
    <property type="component" value="Unassembled WGS sequence"/>
</dbReference>
<evidence type="ECO:0000313" key="1">
    <source>
        <dbReference type="EMBL" id="OWM70197.1"/>
    </source>
</evidence>
<organism evidence="1 3">
    <name type="scientific">Punica granatum</name>
    <name type="common">Pomegranate</name>
    <dbReference type="NCBI Taxonomy" id="22663"/>
    <lineage>
        <taxon>Eukaryota</taxon>
        <taxon>Viridiplantae</taxon>
        <taxon>Streptophyta</taxon>
        <taxon>Embryophyta</taxon>
        <taxon>Tracheophyta</taxon>
        <taxon>Spermatophyta</taxon>
        <taxon>Magnoliopsida</taxon>
        <taxon>eudicotyledons</taxon>
        <taxon>Gunneridae</taxon>
        <taxon>Pentapetalae</taxon>
        <taxon>rosids</taxon>
        <taxon>malvids</taxon>
        <taxon>Myrtales</taxon>
        <taxon>Lythraceae</taxon>
        <taxon>Punica</taxon>
    </lineage>
</organism>
<sequence>MHPVYSTSSRKDAAWPGETQLAMSGRFPEVGSTVNHEYLSVRHVDERVDQLAGRGGRAFLLTRTHVACAGDPSPSARDRLCPISEPQLVQVPPTNMN</sequence>
<protein>
    <submittedName>
        <fullName evidence="1">Uncharacterized protein</fullName>
    </submittedName>
</protein>
<dbReference type="Proteomes" id="UP000197138">
    <property type="component" value="Unassembled WGS sequence"/>
</dbReference>
<dbReference type="EMBL" id="PGOL01001607">
    <property type="protein sequence ID" value="PKI56370.1"/>
    <property type="molecule type" value="Genomic_DNA"/>
</dbReference>
<reference evidence="2 4" key="3">
    <citation type="submission" date="2017-11" db="EMBL/GenBank/DDBJ databases">
        <title>De-novo sequencing of pomegranate (Punica granatum L.) genome.</title>
        <authorList>
            <person name="Akparov Z."/>
            <person name="Amiraslanov A."/>
            <person name="Hajiyeva S."/>
            <person name="Abbasov M."/>
            <person name="Kaur K."/>
            <person name="Hamwieh A."/>
            <person name="Solovyev V."/>
            <person name="Salamov A."/>
            <person name="Braich B."/>
            <person name="Kosarev P."/>
            <person name="Mahmoud A."/>
            <person name="Hajiyev E."/>
            <person name="Babayeva S."/>
            <person name="Izzatullayeva V."/>
            <person name="Mammadov A."/>
            <person name="Mammadov A."/>
            <person name="Sharifova S."/>
            <person name="Ojaghi J."/>
            <person name="Eynullazada K."/>
            <person name="Bayramov B."/>
            <person name="Abdulazimova A."/>
            <person name="Shahmuradov I."/>
        </authorList>
    </citation>
    <scope>NUCLEOTIDE SEQUENCE [LARGE SCALE GENOMIC DNA]</scope>
    <source>
        <strain evidence="2">AG2017</strain>
        <strain evidence="4">cv. AG2017</strain>
        <tissue evidence="2">Leaf</tissue>
    </source>
</reference>
<accession>A0A218WBE5</accession>
<gene>
    <name evidence="1" type="ORF">CDL15_Pgr026047</name>
    <name evidence="2" type="ORF">CRG98_023255</name>
</gene>
<comment type="caution">
    <text evidence="1">The sequence shown here is derived from an EMBL/GenBank/DDBJ whole genome shotgun (WGS) entry which is preliminary data.</text>
</comment>
<reference evidence="3" key="1">
    <citation type="journal article" date="2017" name="Plant J.">
        <title>The pomegranate (Punica granatum L.) genome and the genomics of punicalagin biosynthesis.</title>
        <authorList>
            <person name="Qin G."/>
            <person name="Xu C."/>
            <person name="Ming R."/>
            <person name="Tang H."/>
            <person name="Guyot R."/>
            <person name="Kramer E.M."/>
            <person name="Hu Y."/>
            <person name="Yi X."/>
            <person name="Qi Y."/>
            <person name="Xu X."/>
            <person name="Gao Z."/>
            <person name="Pan H."/>
            <person name="Jian J."/>
            <person name="Tian Y."/>
            <person name="Yue Z."/>
            <person name="Xu Y."/>
        </authorList>
    </citation>
    <scope>NUCLEOTIDE SEQUENCE [LARGE SCALE GENOMIC DNA]</scope>
    <source>
        <strain evidence="3">cv. Dabenzi</strain>
    </source>
</reference>
<dbReference type="EMBL" id="MTKT01004810">
    <property type="protein sequence ID" value="OWM70197.1"/>
    <property type="molecule type" value="Genomic_DNA"/>
</dbReference>
<keyword evidence="4" id="KW-1185">Reference proteome</keyword>
<evidence type="ECO:0000313" key="2">
    <source>
        <dbReference type="EMBL" id="PKI56370.1"/>
    </source>
</evidence>
<proteinExistence type="predicted"/>
<evidence type="ECO:0000313" key="4">
    <source>
        <dbReference type="Proteomes" id="UP000233551"/>
    </source>
</evidence>
<name>A0A218WBE5_PUNGR</name>